<dbReference type="PANTHER" id="PTHR35008">
    <property type="entry name" value="BLL4482 PROTEIN-RELATED"/>
    <property type="match status" value="1"/>
</dbReference>
<comment type="caution">
    <text evidence="7">The sequence shown here is derived from an EMBL/GenBank/DDBJ whole genome shotgun (WGS) entry which is preliminary data.</text>
</comment>
<keyword evidence="3 4" id="KW-0408">Iron</keyword>
<dbReference type="InterPro" id="IPR051459">
    <property type="entry name" value="Cytochrome_c-type_DH"/>
</dbReference>
<evidence type="ECO:0000259" key="6">
    <source>
        <dbReference type="PROSITE" id="PS51007"/>
    </source>
</evidence>
<keyword evidence="1 4" id="KW-0349">Heme</keyword>
<dbReference type="GO" id="GO:0046872">
    <property type="term" value="F:metal ion binding"/>
    <property type="evidence" value="ECO:0007669"/>
    <property type="project" value="UniProtKB-KW"/>
</dbReference>
<dbReference type="EMBL" id="NVWI01000007">
    <property type="protein sequence ID" value="PCJ40804.1"/>
    <property type="molecule type" value="Genomic_DNA"/>
</dbReference>
<evidence type="ECO:0000256" key="2">
    <source>
        <dbReference type="ARBA" id="ARBA00022723"/>
    </source>
</evidence>
<accession>A0A2A5CA84</accession>
<dbReference type="Proteomes" id="UP000228987">
    <property type="component" value="Unassembled WGS sequence"/>
</dbReference>
<evidence type="ECO:0000313" key="8">
    <source>
        <dbReference type="Proteomes" id="UP000228987"/>
    </source>
</evidence>
<dbReference type="AlphaFoldDB" id="A0A2A5CA84"/>
<feature type="signal peptide" evidence="5">
    <location>
        <begin position="1"/>
        <end position="23"/>
    </location>
</feature>
<feature type="domain" description="Cytochrome c" evidence="6">
    <location>
        <begin position="57"/>
        <end position="144"/>
    </location>
</feature>
<dbReference type="Pfam" id="PF00034">
    <property type="entry name" value="Cytochrom_C"/>
    <property type="match status" value="1"/>
</dbReference>
<proteinExistence type="predicted"/>
<gene>
    <name evidence="7" type="ORF">COA71_09370</name>
</gene>
<sequence length="176" mass="18941">MSMRKLSVLILFLCSFFSSSNFAQEGPGLGVPASAEEVAGWDISIGPEGENLPQGSGTVAQGAAIFATRCAVCHGPNAEGATNDRLVGGHDTLNTASAIKTVGSYWPYATTVFDYIRRAMPFQQPGSLSNDEVYALTAYLLEMNDVIDEDAVLNARTLPEINMPNKDGFVWAWEEE</sequence>
<dbReference type="PROSITE" id="PS51007">
    <property type="entry name" value="CYTC"/>
    <property type="match status" value="1"/>
</dbReference>
<evidence type="ECO:0000256" key="3">
    <source>
        <dbReference type="ARBA" id="ARBA00023004"/>
    </source>
</evidence>
<protein>
    <recommendedName>
        <fullName evidence="6">Cytochrome c domain-containing protein</fullName>
    </recommendedName>
</protein>
<dbReference type="InterPro" id="IPR036909">
    <property type="entry name" value="Cyt_c-like_dom_sf"/>
</dbReference>
<evidence type="ECO:0000256" key="4">
    <source>
        <dbReference type="PROSITE-ProRule" id="PRU00433"/>
    </source>
</evidence>
<keyword evidence="2 4" id="KW-0479">Metal-binding</keyword>
<evidence type="ECO:0000256" key="5">
    <source>
        <dbReference type="SAM" id="SignalP"/>
    </source>
</evidence>
<reference evidence="8" key="1">
    <citation type="submission" date="2017-08" db="EMBL/GenBank/DDBJ databases">
        <title>A dynamic microbial community with high functional redundancy inhabits the cold, oxic subseafloor aquifer.</title>
        <authorList>
            <person name="Tully B.J."/>
            <person name="Wheat C.G."/>
            <person name="Glazer B.T."/>
            <person name="Huber J.A."/>
        </authorList>
    </citation>
    <scope>NUCLEOTIDE SEQUENCE [LARGE SCALE GENOMIC DNA]</scope>
</reference>
<dbReference type="Gene3D" id="1.10.760.10">
    <property type="entry name" value="Cytochrome c-like domain"/>
    <property type="match status" value="1"/>
</dbReference>
<keyword evidence="5" id="KW-0732">Signal</keyword>
<dbReference type="SUPFAM" id="SSF46626">
    <property type="entry name" value="Cytochrome c"/>
    <property type="match status" value="1"/>
</dbReference>
<name>A0A2A5CA84_9GAMM</name>
<dbReference type="GO" id="GO:0020037">
    <property type="term" value="F:heme binding"/>
    <property type="evidence" value="ECO:0007669"/>
    <property type="project" value="InterPro"/>
</dbReference>
<feature type="chain" id="PRO_5012652991" description="Cytochrome c domain-containing protein" evidence="5">
    <location>
        <begin position="24"/>
        <end position="176"/>
    </location>
</feature>
<organism evidence="7 8">
    <name type="scientific">SAR86 cluster bacterium</name>
    <dbReference type="NCBI Taxonomy" id="2030880"/>
    <lineage>
        <taxon>Bacteria</taxon>
        <taxon>Pseudomonadati</taxon>
        <taxon>Pseudomonadota</taxon>
        <taxon>Gammaproteobacteria</taxon>
        <taxon>SAR86 cluster</taxon>
    </lineage>
</organism>
<evidence type="ECO:0000313" key="7">
    <source>
        <dbReference type="EMBL" id="PCJ40804.1"/>
    </source>
</evidence>
<dbReference type="InterPro" id="IPR009056">
    <property type="entry name" value="Cyt_c-like_dom"/>
</dbReference>
<evidence type="ECO:0000256" key="1">
    <source>
        <dbReference type="ARBA" id="ARBA00022617"/>
    </source>
</evidence>
<dbReference type="PANTHER" id="PTHR35008:SF8">
    <property type="entry name" value="ALCOHOL DEHYDROGENASE CYTOCHROME C SUBUNIT"/>
    <property type="match status" value="1"/>
</dbReference>
<dbReference type="GO" id="GO:0009055">
    <property type="term" value="F:electron transfer activity"/>
    <property type="evidence" value="ECO:0007669"/>
    <property type="project" value="InterPro"/>
</dbReference>